<feature type="transmembrane region" description="Helical" evidence="5">
    <location>
        <begin position="505"/>
        <end position="526"/>
    </location>
</feature>
<dbReference type="InterPro" id="IPR001516">
    <property type="entry name" value="Proton_antipo_N"/>
</dbReference>
<dbReference type="RefSeq" id="WP_276624569.1">
    <property type="nucleotide sequence ID" value="NZ_DUIH01000021.1"/>
</dbReference>
<comment type="subcellular location">
    <subcellularLocation>
        <location evidence="1">Membrane</location>
        <topology evidence="1">Multi-pass membrane protein</topology>
    </subcellularLocation>
</comment>
<dbReference type="InterPro" id="IPR018393">
    <property type="entry name" value="NADHpl_OxRdtase_5_subgr"/>
</dbReference>
<feature type="transmembrane region" description="Helical" evidence="5">
    <location>
        <begin position="467"/>
        <end position="493"/>
    </location>
</feature>
<feature type="transmembrane region" description="Helical" evidence="5">
    <location>
        <begin position="70"/>
        <end position="103"/>
    </location>
</feature>
<dbReference type="PANTHER" id="PTHR42829">
    <property type="entry name" value="NADH-UBIQUINONE OXIDOREDUCTASE CHAIN 5"/>
    <property type="match status" value="1"/>
</dbReference>
<protein>
    <submittedName>
        <fullName evidence="8">NADH-quinone oxidoreductase subunit L</fullName>
    </submittedName>
</protein>
<evidence type="ECO:0000256" key="4">
    <source>
        <dbReference type="ARBA" id="ARBA00023136"/>
    </source>
</evidence>
<evidence type="ECO:0000259" key="6">
    <source>
        <dbReference type="Pfam" id="PF00361"/>
    </source>
</evidence>
<feature type="transmembrane region" description="Helical" evidence="5">
    <location>
        <begin position="6"/>
        <end position="28"/>
    </location>
</feature>
<keyword evidence="3 5" id="KW-1133">Transmembrane helix</keyword>
<feature type="transmembrane region" description="Helical" evidence="5">
    <location>
        <begin position="320"/>
        <end position="343"/>
    </location>
</feature>
<gene>
    <name evidence="8" type="primary">nuoL</name>
    <name evidence="8" type="ORF">HA299_05770</name>
</gene>
<dbReference type="Proteomes" id="UP000600363">
    <property type="component" value="Unassembled WGS sequence"/>
</dbReference>
<dbReference type="GO" id="GO:0015990">
    <property type="term" value="P:electron transport coupled proton transport"/>
    <property type="evidence" value="ECO:0007669"/>
    <property type="project" value="TreeGrafter"/>
</dbReference>
<keyword evidence="2 5" id="KW-0812">Transmembrane</keyword>
<feature type="transmembrane region" description="Helical" evidence="5">
    <location>
        <begin position="169"/>
        <end position="190"/>
    </location>
</feature>
<feature type="transmembrane region" description="Helical" evidence="5">
    <location>
        <begin position="424"/>
        <end position="446"/>
    </location>
</feature>
<feature type="transmembrane region" description="Helical" evidence="5">
    <location>
        <begin position="35"/>
        <end position="58"/>
    </location>
</feature>
<dbReference type="Pfam" id="PF00361">
    <property type="entry name" value="Proton_antipo_M"/>
    <property type="match status" value="1"/>
</dbReference>
<dbReference type="GO" id="GO:0016020">
    <property type="term" value="C:membrane"/>
    <property type="evidence" value="ECO:0007669"/>
    <property type="project" value="UniProtKB-SubCell"/>
</dbReference>
<evidence type="ECO:0000256" key="5">
    <source>
        <dbReference type="SAM" id="Phobius"/>
    </source>
</evidence>
<feature type="transmembrane region" description="Helical" evidence="5">
    <location>
        <begin position="115"/>
        <end position="131"/>
    </location>
</feature>
<feature type="transmembrane region" description="Helical" evidence="5">
    <location>
        <begin position="533"/>
        <end position="554"/>
    </location>
</feature>
<dbReference type="NCBIfam" id="NF005141">
    <property type="entry name" value="PRK06590.1"/>
    <property type="match status" value="1"/>
</dbReference>
<reference evidence="8" key="1">
    <citation type="journal article" date="2020" name="bioRxiv">
        <title>A rank-normalized archaeal taxonomy based on genome phylogeny resolves widespread incomplete and uneven classifications.</title>
        <authorList>
            <person name="Rinke C."/>
            <person name="Chuvochina M."/>
            <person name="Mussig A.J."/>
            <person name="Chaumeil P.-A."/>
            <person name="Waite D.W."/>
            <person name="Whitman W.B."/>
            <person name="Parks D.H."/>
            <person name="Hugenholtz P."/>
        </authorList>
    </citation>
    <scope>NUCLEOTIDE SEQUENCE</scope>
    <source>
        <strain evidence="8">UBA12518</strain>
    </source>
</reference>
<feature type="transmembrane region" description="Helical" evidence="5">
    <location>
        <begin position="579"/>
        <end position="600"/>
    </location>
</feature>
<dbReference type="GO" id="GO:0042773">
    <property type="term" value="P:ATP synthesis coupled electron transport"/>
    <property type="evidence" value="ECO:0007669"/>
    <property type="project" value="InterPro"/>
</dbReference>
<feature type="transmembrane region" description="Helical" evidence="5">
    <location>
        <begin position="137"/>
        <end position="157"/>
    </location>
</feature>
<feature type="domain" description="NADH:quinone oxidoreductase/Mrp antiporter transmembrane" evidence="6">
    <location>
        <begin position="132"/>
        <end position="425"/>
    </location>
</feature>
<feature type="transmembrane region" description="Helical" evidence="5">
    <location>
        <begin position="383"/>
        <end position="404"/>
    </location>
</feature>
<evidence type="ECO:0000256" key="2">
    <source>
        <dbReference type="ARBA" id="ARBA00022692"/>
    </source>
</evidence>
<feature type="transmembrane region" description="Helical" evidence="5">
    <location>
        <begin position="277"/>
        <end position="299"/>
    </location>
</feature>
<evidence type="ECO:0000256" key="1">
    <source>
        <dbReference type="ARBA" id="ARBA00004141"/>
    </source>
</evidence>
<dbReference type="NCBIfam" id="TIGR01974">
    <property type="entry name" value="NDH_I_L"/>
    <property type="match status" value="1"/>
</dbReference>
<keyword evidence="4 5" id="KW-0472">Membrane</keyword>
<evidence type="ECO:0000313" key="8">
    <source>
        <dbReference type="EMBL" id="HIH70099.1"/>
    </source>
</evidence>
<accession>A0A832W058</accession>
<feature type="transmembrane region" description="Helical" evidence="5">
    <location>
        <begin position="349"/>
        <end position="371"/>
    </location>
</feature>
<evidence type="ECO:0000256" key="3">
    <source>
        <dbReference type="ARBA" id="ARBA00022989"/>
    </source>
</evidence>
<dbReference type="Gene3D" id="1.20.5.2700">
    <property type="match status" value="1"/>
</dbReference>
<dbReference type="EMBL" id="DUIH01000021">
    <property type="protein sequence ID" value="HIH70099.1"/>
    <property type="molecule type" value="Genomic_DNA"/>
</dbReference>
<evidence type="ECO:0000313" key="9">
    <source>
        <dbReference type="Proteomes" id="UP000600363"/>
    </source>
</evidence>
<name>A0A832W058_9EURY</name>
<dbReference type="GO" id="GO:0008137">
    <property type="term" value="F:NADH dehydrogenase (ubiquinone) activity"/>
    <property type="evidence" value="ECO:0007669"/>
    <property type="project" value="InterPro"/>
</dbReference>
<dbReference type="GO" id="GO:0003954">
    <property type="term" value="F:NADH dehydrogenase activity"/>
    <property type="evidence" value="ECO:0007669"/>
    <property type="project" value="TreeGrafter"/>
</dbReference>
<organism evidence="8 9">
    <name type="scientific">Methermicoccus shengliensis</name>
    <dbReference type="NCBI Taxonomy" id="660064"/>
    <lineage>
        <taxon>Archaea</taxon>
        <taxon>Methanobacteriati</taxon>
        <taxon>Methanobacteriota</taxon>
        <taxon>Stenosarchaea group</taxon>
        <taxon>Methanomicrobia</taxon>
        <taxon>Methanosarcinales</taxon>
        <taxon>Methermicoccaceae</taxon>
        <taxon>Methermicoccus</taxon>
    </lineage>
</organism>
<dbReference type="PRINTS" id="PR01435">
    <property type="entry name" value="NPOXDRDTASE5"/>
</dbReference>
<dbReference type="Pfam" id="PF00662">
    <property type="entry name" value="Proton_antipo_N"/>
    <property type="match status" value="1"/>
</dbReference>
<feature type="domain" description="NADH-Ubiquinone oxidoreductase (complex I) chain 5 N-terminal" evidence="7">
    <location>
        <begin position="74"/>
        <end position="116"/>
    </location>
</feature>
<sequence>MQESTLMLFAVLVPLLPVFGFVLTLFAGRKLPHDGALIPIVAIAGSTVLSVVLLVAIYPTGMALHYSWHWFSFVNIGVLVDPLSVAMICMVSFVSLLIHIYAVGYMKGDPGGARYFAETSLFTAGMLGVALADNLFLFFLCWELVGLCSYLLIGFWYRKPSAASAAKKAFLVTRVGDMLFLAGIFVLYANMVNVAPQSPYPLALTEVFRYVSAIPPDQLTLIALLFFGGAVGKSGQFPLHIWLPDAMEGPTTVSALIHAATMVTAGVYLVARTFPLFIAAPHALTVVAYVGAFTAFFAATMGLVMNDIKRVLAYSTISQLGYMMLALGAGAVVGVVAVGIALFHLISHAFFKALLFLCAGSVIHSTGTNDLRLMGGLYSKMKITAITMLIGAAALAGIPPFSGFYSKDAIIEASLEYGLVSYHFLPYLLGIITVLLTGIYIFRLWFMAFTGTCRLPEEQAAHVHESPAVMTVPLAILALFALLFGGVVNSWLAHNAFVDYVSSTFGTNVLSLDIGSLAAIGGHVLVHERAVSTAVALLPAALALLGLFIAWLIYGKRVVAPESIISHRNSLYRLLINRYYQGVVCDIISMDVIFGLARLARWLEGTLINGSIWLITVLGFFFGELLRRVQSGVVRNYAAVVALGTGLLILGLELWRWL</sequence>
<feature type="transmembrane region" description="Helical" evidence="5">
    <location>
        <begin position="253"/>
        <end position="271"/>
    </location>
</feature>
<dbReference type="InterPro" id="IPR001750">
    <property type="entry name" value="ND/Mrp_TM"/>
</dbReference>
<evidence type="ECO:0000259" key="7">
    <source>
        <dbReference type="Pfam" id="PF00662"/>
    </source>
</evidence>
<dbReference type="InterPro" id="IPR003945">
    <property type="entry name" value="NU5C-like"/>
</dbReference>
<dbReference type="AlphaFoldDB" id="A0A832W058"/>
<dbReference type="PANTHER" id="PTHR42829:SF2">
    <property type="entry name" value="NADH-UBIQUINONE OXIDOREDUCTASE CHAIN 5"/>
    <property type="match status" value="1"/>
</dbReference>
<feature type="transmembrane region" description="Helical" evidence="5">
    <location>
        <begin position="637"/>
        <end position="655"/>
    </location>
</feature>
<dbReference type="PRINTS" id="PR01434">
    <property type="entry name" value="NADHDHGNASE5"/>
</dbReference>
<comment type="caution">
    <text evidence="8">The sequence shown here is derived from an EMBL/GenBank/DDBJ whole genome shotgun (WGS) entry which is preliminary data.</text>
</comment>
<feature type="transmembrane region" description="Helical" evidence="5">
    <location>
        <begin position="607"/>
        <end position="625"/>
    </location>
</feature>
<proteinExistence type="predicted"/>